<evidence type="ECO:0000313" key="12">
    <source>
        <dbReference type="Proteomes" id="UP001201812"/>
    </source>
</evidence>
<dbReference type="Proteomes" id="UP001201812">
    <property type="component" value="Unassembled WGS sequence"/>
</dbReference>
<feature type="transmembrane region" description="Helical" evidence="9">
    <location>
        <begin position="207"/>
        <end position="232"/>
    </location>
</feature>
<dbReference type="InterPro" id="IPR045349">
    <property type="entry name" value="SLC41A1-3"/>
</dbReference>
<feature type="transmembrane region" description="Helical" evidence="9">
    <location>
        <begin position="56"/>
        <end position="78"/>
    </location>
</feature>
<keyword evidence="4 9" id="KW-0812">Transmembrane</keyword>
<evidence type="ECO:0000256" key="4">
    <source>
        <dbReference type="ARBA" id="ARBA00022692"/>
    </source>
</evidence>
<keyword evidence="7" id="KW-0406">Ion transport</keyword>
<feature type="domain" description="SLC41A/MgtE integral membrane" evidence="10">
    <location>
        <begin position="304"/>
        <end position="447"/>
    </location>
</feature>
<sequence>MGPLFAGANGQSKPPIQQKVIKVNVVNIKIQPVIQANSTSDKKPLVHNQDESCKGFLIETIVPFMLAGCGMVAAGVLLEKATKWVFLNEVPETLILVPALLGLKGNLEMTLASRLSTMANMGLMDERKQQVNVFVSNIALIQAQAIVVSLVAAAIAIISGGIHDPKLMLCLTLSTVLTASAASFVLASLMVFIAILARKKGINPDNIATPVAGATGDVTTLTFLILIGTFFYEHRHLVVLNGILLGSMLLSSLWWMWVASRQQATLQVLKYGWFAVLLAMLISSGGGYIMEQAVEAYPNIPVFQPVINGVGGNLVAVQASKISTYFHQFGKKGVLPANRLLTYLNPLRTFACKEKESTQAWVLLGMALPGHIIFGALIFLVQSNSIRFYILFFVFYLAIALIQVSLLLYICQWLSRAIWLLKCNPDNNAIPLLTAMGDLLGTLLLAAAFTFYDLTGGAKLEVERLHIEARNLHNITDSATFAPNATFSVHH</sequence>
<evidence type="ECO:0000256" key="9">
    <source>
        <dbReference type="SAM" id="Phobius"/>
    </source>
</evidence>
<dbReference type="SUPFAM" id="SSF161093">
    <property type="entry name" value="MgtE membrane domain-like"/>
    <property type="match status" value="2"/>
</dbReference>
<gene>
    <name evidence="11" type="ORF">DdX_11790</name>
</gene>
<feature type="transmembrane region" description="Helical" evidence="9">
    <location>
        <begin position="238"/>
        <end position="259"/>
    </location>
</feature>
<feature type="transmembrane region" description="Helical" evidence="9">
    <location>
        <begin position="360"/>
        <end position="381"/>
    </location>
</feature>
<feature type="transmembrane region" description="Helical" evidence="9">
    <location>
        <begin position="133"/>
        <end position="159"/>
    </location>
</feature>
<reference evidence="11" key="1">
    <citation type="submission" date="2022-01" db="EMBL/GenBank/DDBJ databases">
        <title>Genome Sequence Resource for Two Populations of Ditylenchus destructor, the Migratory Endoparasitic Phytonematode.</title>
        <authorList>
            <person name="Zhang H."/>
            <person name="Lin R."/>
            <person name="Xie B."/>
        </authorList>
    </citation>
    <scope>NUCLEOTIDE SEQUENCE</scope>
    <source>
        <strain evidence="11">BazhouSP</strain>
    </source>
</reference>
<dbReference type="Pfam" id="PF01769">
    <property type="entry name" value="MgtE"/>
    <property type="match status" value="2"/>
</dbReference>
<dbReference type="EMBL" id="JAKKPZ010000035">
    <property type="protein sequence ID" value="KAI1708410.1"/>
    <property type="molecule type" value="Genomic_DNA"/>
</dbReference>
<dbReference type="InterPro" id="IPR006667">
    <property type="entry name" value="SLC41_membr_dom"/>
</dbReference>
<accession>A0AAD4N1E6</accession>
<dbReference type="PANTHER" id="PTHR16228">
    <property type="entry name" value="DIVALENT CATION TRANSPORTER SOLUTE CARRIER FAMILY 41"/>
    <property type="match status" value="1"/>
</dbReference>
<evidence type="ECO:0000256" key="7">
    <source>
        <dbReference type="ARBA" id="ARBA00023065"/>
    </source>
</evidence>
<comment type="similarity">
    <text evidence="2">Belongs to the SLC41A transporter family.</text>
</comment>
<name>A0AAD4N1E6_9BILA</name>
<comment type="caution">
    <text evidence="11">The sequence shown here is derived from an EMBL/GenBank/DDBJ whole genome shotgun (WGS) entry which is preliminary data.</text>
</comment>
<dbReference type="GO" id="GO:0005886">
    <property type="term" value="C:plasma membrane"/>
    <property type="evidence" value="ECO:0007669"/>
    <property type="project" value="TreeGrafter"/>
</dbReference>
<dbReference type="PANTHER" id="PTHR16228:SF21">
    <property type="entry name" value="SLC41A_MGTE INTEGRAL MEMBRANE DOMAIN-CONTAINING PROTEIN"/>
    <property type="match status" value="1"/>
</dbReference>
<comment type="subcellular location">
    <subcellularLocation>
        <location evidence="1">Membrane</location>
        <topology evidence="1">Multi-pass membrane protein</topology>
    </subcellularLocation>
</comment>
<feature type="transmembrane region" description="Helical" evidence="9">
    <location>
        <begin position="430"/>
        <end position="452"/>
    </location>
</feature>
<feature type="transmembrane region" description="Helical" evidence="9">
    <location>
        <begin position="171"/>
        <end position="195"/>
    </location>
</feature>
<evidence type="ECO:0000256" key="5">
    <source>
        <dbReference type="ARBA" id="ARBA00022842"/>
    </source>
</evidence>
<feature type="transmembrane region" description="Helical" evidence="9">
    <location>
        <begin position="388"/>
        <end position="410"/>
    </location>
</feature>
<organism evidence="11 12">
    <name type="scientific">Ditylenchus destructor</name>
    <dbReference type="NCBI Taxonomy" id="166010"/>
    <lineage>
        <taxon>Eukaryota</taxon>
        <taxon>Metazoa</taxon>
        <taxon>Ecdysozoa</taxon>
        <taxon>Nematoda</taxon>
        <taxon>Chromadorea</taxon>
        <taxon>Rhabditida</taxon>
        <taxon>Tylenchina</taxon>
        <taxon>Tylenchomorpha</taxon>
        <taxon>Sphaerularioidea</taxon>
        <taxon>Anguinidae</taxon>
        <taxon>Anguininae</taxon>
        <taxon>Ditylenchus</taxon>
    </lineage>
</organism>
<feature type="transmembrane region" description="Helical" evidence="9">
    <location>
        <begin position="271"/>
        <end position="290"/>
    </location>
</feature>
<feature type="domain" description="SLC41A/MgtE integral membrane" evidence="10">
    <location>
        <begin position="97"/>
        <end position="227"/>
    </location>
</feature>
<keyword evidence="3" id="KW-0813">Transport</keyword>
<evidence type="ECO:0000256" key="6">
    <source>
        <dbReference type="ARBA" id="ARBA00022989"/>
    </source>
</evidence>
<dbReference type="FunFam" id="1.10.357.20:FF:000001">
    <property type="entry name" value="Solute carrier family 41 member 2"/>
    <property type="match status" value="1"/>
</dbReference>
<proteinExistence type="inferred from homology"/>
<protein>
    <submittedName>
        <fullName evidence="11">Divalent cation transporter domain-containing protein</fullName>
    </submittedName>
</protein>
<keyword evidence="5" id="KW-0460">Magnesium</keyword>
<evidence type="ECO:0000256" key="3">
    <source>
        <dbReference type="ARBA" id="ARBA00022448"/>
    </source>
</evidence>
<evidence type="ECO:0000259" key="10">
    <source>
        <dbReference type="Pfam" id="PF01769"/>
    </source>
</evidence>
<dbReference type="AlphaFoldDB" id="A0AAD4N1E6"/>
<dbReference type="InterPro" id="IPR036739">
    <property type="entry name" value="SLC41_membr_dom_sf"/>
</dbReference>
<keyword evidence="12" id="KW-1185">Reference proteome</keyword>
<evidence type="ECO:0000256" key="2">
    <source>
        <dbReference type="ARBA" id="ARBA00009749"/>
    </source>
</evidence>
<evidence type="ECO:0000313" key="11">
    <source>
        <dbReference type="EMBL" id="KAI1708410.1"/>
    </source>
</evidence>
<dbReference type="GO" id="GO:0008324">
    <property type="term" value="F:monoatomic cation transmembrane transporter activity"/>
    <property type="evidence" value="ECO:0007669"/>
    <property type="project" value="InterPro"/>
</dbReference>
<evidence type="ECO:0000256" key="8">
    <source>
        <dbReference type="ARBA" id="ARBA00023136"/>
    </source>
</evidence>
<dbReference type="Gene3D" id="1.10.357.20">
    <property type="entry name" value="SLC41 divalent cation transporters, integral membrane domain"/>
    <property type="match status" value="2"/>
</dbReference>
<keyword evidence="6 9" id="KW-1133">Transmembrane helix</keyword>
<evidence type="ECO:0000256" key="1">
    <source>
        <dbReference type="ARBA" id="ARBA00004141"/>
    </source>
</evidence>
<keyword evidence="8 9" id="KW-0472">Membrane</keyword>